<geneLocation type="chloroplast" evidence="2"/>
<keyword evidence="2" id="KW-0934">Plastid</keyword>
<keyword evidence="1" id="KW-1133">Transmembrane helix</keyword>
<keyword evidence="1" id="KW-0812">Transmembrane</keyword>
<gene>
    <name evidence="2" type="primary">orf40b</name>
</gene>
<protein>
    <submittedName>
        <fullName evidence="2">Uncharacterized protein</fullName>
    </submittedName>
</protein>
<evidence type="ECO:0000256" key="1">
    <source>
        <dbReference type="SAM" id="Phobius"/>
    </source>
</evidence>
<dbReference type="AlphaFoldDB" id="A0A1Z1M412"/>
<dbReference type="EMBL" id="MF101415">
    <property type="protein sequence ID" value="ARW60766.1"/>
    <property type="molecule type" value="Genomic_DNA"/>
</dbReference>
<dbReference type="GeneID" id="33353702"/>
<organism evidence="2">
    <name type="scientific">Osmundaria fimbriata</name>
    <name type="common">Red alga</name>
    <name type="synonym">Delesseria fimbriata</name>
    <dbReference type="NCBI Taxonomy" id="228265"/>
    <lineage>
        <taxon>Eukaryota</taxon>
        <taxon>Rhodophyta</taxon>
        <taxon>Florideophyceae</taxon>
        <taxon>Rhodymeniophycidae</taxon>
        <taxon>Ceramiales</taxon>
        <taxon>Rhodomelaceae</taxon>
        <taxon>Amansieae</taxon>
        <taxon>Osmundaria</taxon>
    </lineage>
</organism>
<dbReference type="RefSeq" id="YP_009392204.1">
    <property type="nucleotide sequence ID" value="NC_035262.1"/>
</dbReference>
<keyword evidence="2" id="KW-0150">Chloroplast</keyword>
<proteinExistence type="predicted"/>
<keyword evidence="1" id="KW-0472">Membrane</keyword>
<sequence>MILIFNININYYFLDMLVSYLHFYILNCNIVNLYILINQY</sequence>
<name>A0A1Z1M412_OSMFI</name>
<evidence type="ECO:0000313" key="2">
    <source>
        <dbReference type="EMBL" id="ARW60766.1"/>
    </source>
</evidence>
<accession>A0A1Z1M412</accession>
<reference evidence="2" key="1">
    <citation type="journal article" date="2017" name="J. Phycol.">
        <title>Analysis of chloroplast genomes and a supermatrix inform reclassification of the Rhodomelaceae (Rhodophyta).</title>
        <authorList>
            <person name="Diaz-Tapia P."/>
            <person name="Maggs C.A."/>
            <person name="West J.A."/>
            <person name="Verbruggen H."/>
        </authorList>
    </citation>
    <scope>NUCLEOTIDE SEQUENCE</scope>
    <source>
        <strain evidence="2">JW2841</strain>
    </source>
</reference>
<feature type="transmembrane region" description="Helical" evidence="1">
    <location>
        <begin position="12"/>
        <end position="37"/>
    </location>
</feature>